<dbReference type="Gene3D" id="3.90.1150.10">
    <property type="entry name" value="Aspartate Aminotransferase, domain 1"/>
    <property type="match status" value="1"/>
</dbReference>
<dbReference type="InterPro" id="IPR001917">
    <property type="entry name" value="Aminotrans_II_pyridoxalP_BS"/>
</dbReference>
<dbReference type="SUPFAM" id="SSF53383">
    <property type="entry name" value="PLP-dependent transferases"/>
    <property type="match status" value="1"/>
</dbReference>
<sequence length="375" mass="40813">MSPTDAFIAALRLEVRDLPAYNAGASAERVREQFGVSRVAKLASNENPCGASPLVREALQRAVEEGVAFYPDPSCSALREAIGATLGVEPARILFGNGSEDLLAVAARTFLSPGDEVVTVTPSFGLHMIYPQLAGARVRAVPMRNLRFDVDALCEALTPRTRMLFVSNPSNPVGAALSGDEFGRLLSAVAPGTLIVWDEAYFEYARVDPSYAASLPALEQSHSPWLVLRTFSKAYGLAGLRIGYGIASDARLADLMNRVRTPFNTNRLAQCAALAAWSDAAYVADSVQHAIRERERIRAALMAMGYVCAPSLANFLFFDAHEDADALAQRLMRAGVIVKPWREENFTQCVRVSTGSRDDNDFFIETLGRLRSARH</sequence>
<dbReference type="InterPro" id="IPR005861">
    <property type="entry name" value="HisP_aminotrans"/>
</dbReference>
<evidence type="ECO:0000256" key="4">
    <source>
        <dbReference type="ARBA" id="ARBA00011738"/>
    </source>
</evidence>
<dbReference type="InterPro" id="IPR015424">
    <property type="entry name" value="PyrdxlP-dep_Trfase"/>
</dbReference>
<keyword evidence="9" id="KW-0368">Histidine biosynthesis</keyword>
<evidence type="ECO:0000256" key="1">
    <source>
        <dbReference type="ARBA" id="ARBA00001933"/>
    </source>
</evidence>
<evidence type="ECO:0000256" key="8">
    <source>
        <dbReference type="ARBA" id="ARBA00047481"/>
    </source>
</evidence>
<evidence type="ECO:0000256" key="7">
    <source>
        <dbReference type="ARBA" id="ARBA00022898"/>
    </source>
</evidence>
<keyword evidence="12" id="KW-1185">Reference proteome</keyword>
<comment type="catalytic activity">
    <reaction evidence="8 9">
        <text>L-histidinol phosphate + 2-oxoglutarate = 3-(imidazol-4-yl)-2-oxopropyl phosphate + L-glutamate</text>
        <dbReference type="Rhea" id="RHEA:23744"/>
        <dbReference type="ChEBI" id="CHEBI:16810"/>
        <dbReference type="ChEBI" id="CHEBI:29985"/>
        <dbReference type="ChEBI" id="CHEBI:57766"/>
        <dbReference type="ChEBI" id="CHEBI:57980"/>
        <dbReference type="EC" id="2.6.1.9"/>
    </reaction>
</comment>
<evidence type="ECO:0000256" key="2">
    <source>
        <dbReference type="ARBA" id="ARBA00005011"/>
    </source>
</evidence>
<reference evidence="11" key="1">
    <citation type="submission" date="2016-01" db="EMBL/GenBank/DDBJ databases">
        <authorList>
            <person name="Peeters C."/>
        </authorList>
    </citation>
    <scope>NUCLEOTIDE SEQUENCE [LARGE SCALE GENOMIC DNA]</scope>
    <source>
        <strain evidence="11">LMG 29318</strain>
    </source>
</reference>
<dbReference type="NCBIfam" id="TIGR01141">
    <property type="entry name" value="hisC"/>
    <property type="match status" value="1"/>
</dbReference>
<feature type="modified residue" description="N6-(pyridoxal phosphate)lysine" evidence="9">
    <location>
        <position position="233"/>
    </location>
</feature>
<dbReference type="Proteomes" id="UP000054870">
    <property type="component" value="Unassembled WGS sequence"/>
</dbReference>
<name>A0A158DCW9_9BURK</name>
<dbReference type="GO" id="GO:0000105">
    <property type="term" value="P:L-histidine biosynthetic process"/>
    <property type="evidence" value="ECO:0007669"/>
    <property type="project" value="UniProtKB-UniRule"/>
</dbReference>
<organism evidence="11 12">
    <name type="scientific">Caballeronia catudaia</name>
    <dbReference type="NCBI Taxonomy" id="1777136"/>
    <lineage>
        <taxon>Bacteria</taxon>
        <taxon>Pseudomonadati</taxon>
        <taxon>Pseudomonadota</taxon>
        <taxon>Betaproteobacteria</taxon>
        <taxon>Burkholderiales</taxon>
        <taxon>Burkholderiaceae</taxon>
        <taxon>Caballeronia</taxon>
    </lineage>
</organism>
<accession>A0A158DCW9</accession>
<dbReference type="RefSeq" id="WP_061128156.1">
    <property type="nucleotide sequence ID" value="NZ_FCOF02000059.1"/>
</dbReference>
<keyword evidence="9" id="KW-0028">Amino-acid biosynthesis</keyword>
<evidence type="ECO:0000313" key="11">
    <source>
        <dbReference type="EMBL" id="SAK92371.1"/>
    </source>
</evidence>
<keyword evidence="7 9" id="KW-0663">Pyridoxal phosphate</keyword>
<dbReference type="GO" id="GO:0004400">
    <property type="term" value="F:histidinol-phosphate transaminase activity"/>
    <property type="evidence" value="ECO:0007669"/>
    <property type="project" value="UniProtKB-UniRule"/>
</dbReference>
<keyword evidence="5 9" id="KW-0032">Aminotransferase</keyword>
<dbReference type="InterPro" id="IPR004839">
    <property type="entry name" value="Aminotransferase_I/II_large"/>
</dbReference>
<protein>
    <recommendedName>
        <fullName evidence="9">Histidinol-phosphate aminotransferase</fullName>
        <ecNumber evidence="9">2.6.1.9</ecNumber>
    </recommendedName>
    <alternativeName>
        <fullName evidence="9">Imidazole acetol-phosphate transaminase</fullName>
    </alternativeName>
</protein>
<dbReference type="InterPro" id="IPR015421">
    <property type="entry name" value="PyrdxlP-dep_Trfase_major"/>
</dbReference>
<dbReference type="CDD" id="cd00609">
    <property type="entry name" value="AAT_like"/>
    <property type="match status" value="1"/>
</dbReference>
<feature type="domain" description="Aminotransferase class I/classII large" evidence="10">
    <location>
        <begin position="39"/>
        <end position="366"/>
    </location>
</feature>
<gene>
    <name evidence="9" type="primary">hisC</name>
    <name evidence="11" type="ORF">AWB75_06536</name>
</gene>
<dbReference type="OrthoDB" id="9813612at2"/>
<dbReference type="HAMAP" id="MF_01023">
    <property type="entry name" value="HisC_aminotrans_2"/>
    <property type="match status" value="1"/>
</dbReference>
<evidence type="ECO:0000256" key="3">
    <source>
        <dbReference type="ARBA" id="ARBA00007970"/>
    </source>
</evidence>
<evidence type="ECO:0000256" key="5">
    <source>
        <dbReference type="ARBA" id="ARBA00022576"/>
    </source>
</evidence>
<dbReference type="Gene3D" id="3.40.640.10">
    <property type="entry name" value="Type I PLP-dependent aspartate aminotransferase-like (Major domain)"/>
    <property type="match status" value="1"/>
</dbReference>
<evidence type="ECO:0000259" key="10">
    <source>
        <dbReference type="Pfam" id="PF00155"/>
    </source>
</evidence>
<dbReference type="AlphaFoldDB" id="A0A158DCW9"/>
<dbReference type="PANTHER" id="PTHR43643:SF3">
    <property type="entry name" value="HISTIDINOL-PHOSPHATE AMINOTRANSFERASE"/>
    <property type="match status" value="1"/>
</dbReference>
<comment type="similarity">
    <text evidence="3 9">Belongs to the class-II pyridoxal-phosphate-dependent aminotransferase family. Histidinol-phosphate aminotransferase subfamily.</text>
</comment>
<keyword evidence="6 9" id="KW-0808">Transferase</keyword>
<comment type="pathway">
    <text evidence="2 9">Amino-acid biosynthesis; L-histidine biosynthesis; L-histidine from 5-phospho-alpha-D-ribose 1-diphosphate: step 7/9.</text>
</comment>
<proteinExistence type="inferred from homology"/>
<dbReference type="EC" id="2.6.1.9" evidence="9"/>
<dbReference type="InterPro" id="IPR050106">
    <property type="entry name" value="HistidinolP_aminotransfase"/>
</dbReference>
<dbReference type="Pfam" id="PF00155">
    <property type="entry name" value="Aminotran_1_2"/>
    <property type="match status" value="1"/>
</dbReference>
<comment type="cofactor">
    <cofactor evidence="1 9">
        <name>pyridoxal 5'-phosphate</name>
        <dbReference type="ChEBI" id="CHEBI:597326"/>
    </cofactor>
</comment>
<evidence type="ECO:0000313" key="12">
    <source>
        <dbReference type="Proteomes" id="UP000054870"/>
    </source>
</evidence>
<comment type="subunit">
    <text evidence="4 9">Homodimer.</text>
</comment>
<comment type="caution">
    <text evidence="11">The sequence shown here is derived from an EMBL/GenBank/DDBJ whole genome shotgun (WGS) entry which is preliminary data.</text>
</comment>
<dbReference type="EMBL" id="FCOF02000059">
    <property type="protein sequence ID" value="SAK92371.1"/>
    <property type="molecule type" value="Genomic_DNA"/>
</dbReference>
<dbReference type="PANTHER" id="PTHR43643">
    <property type="entry name" value="HISTIDINOL-PHOSPHATE AMINOTRANSFERASE 2"/>
    <property type="match status" value="1"/>
</dbReference>
<dbReference type="GO" id="GO:0030170">
    <property type="term" value="F:pyridoxal phosphate binding"/>
    <property type="evidence" value="ECO:0007669"/>
    <property type="project" value="InterPro"/>
</dbReference>
<evidence type="ECO:0000256" key="6">
    <source>
        <dbReference type="ARBA" id="ARBA00022679"/>
    </source>
</evidence>
<dbReference type="PROSITE" id="PS00599">
    <property type="entry name" value="AA_TRANSFER_CLASS_2"/>
    <property type="match status" value="1"/>
</dbReference>
<dbReference type="UniPathway" id="UPA00031">
    <property type="reaction ID" value="UER00012"/>
</dbReference>
<dbReference type="InterPro" id="IPR015422">
    <property type="entry name" value="PyrdxlP-dep_Trfase_small"/>
</dbReference>
<evidence type="ECO:0000256" key="9">
    <source>
        <dbReference type="HAMAP-Rule" id="MF_01023"/>
    </source>
</evidence>